<dbReference type="InterPro" id="IPR000241">
    <property type="entry name" value="RlmKL-like_Mtase"/>
</dbReference>
<evidence type="ECO:0000256" key="4">
    <source>
        <dbReference type="SAM" id="MobiDB-lite"/>
    </source>
</evidence>
<dbReference type="Gene3D" id="3.30.2130.30">
    <property type="match status" value="1"/>
</dbReference>
<dbReference type="PROSITE" id="PS01261">
    <property type="entry name" value="UPF0020"/>
    <property type="match status" value="1"/>
</dbReference>
<dbReference type="Pfam" id="PF01170">
    <property type="entry name" value="UPF0020"/>
    <property type="match status" value="1"/>
</dbReference>
<evidence type="ECO:0000313" key="7">
    <source>
        <dbReference type="Proteomes" id="UP000003053"/>
    </source>
</evidence>
<proteinExistence type="predicted"/>
<protein>
    <submittedName>
        <fullName evidence="6">Putative N6-adenine-specific DNA methylase</fullName>
    </submittedName>
</protein>
<organism evidence="6 7">
    <name type="scientific">Polaribacter irgensii 23-P</name>
    <dbReference type="NCBI Taxonomy" id="313594"/>
    <lineage>
        <taxon>Bacteria</taxon>
        <taxon>Pseudomonadati</taxon>
        <taxon>Bacteroidota</taxon>
        <taxon>Flavobacteriia</taxon>
        <taxon>Flavobacteriales</taxon>
        <taxon>Flavobacteriaceae</taxon>
    </lineage>
</organism>
<dbReference type="eggNOG" id="COG0116">
    <property type="taxonomic scope" value="Bacteria"/>
</dbReference>
<dbReference type="Pfam" id="PF02926">
    <property type="entry name" value="THUMP"/>
    <property type="match status" value="1"/>
</dbReference>
<dbReference type="PANTHER" id="PTHR47313:SF1">
    <property type="entry name" value="RIBOSOMAL RNA LARGE SUBUNIT METHYLTRANSFERASE K_L"/>
    <property type="match status" value="1"/>
</dbReference>
<dbReference type="RefSeq" id="WP_004570936.1">
    <property type="nucleotide sequence ID" value="NZ_CH724148.1"/>
</dbReference>
<comment type="caution">
    <text evidence="6">The sequence shown here is derived from an EMBL/GenBank/DDBJ whole genome shotgun (WGS) entry which is preliminary data.</text>
</comment>
<evidence type="ECO:0000256" key="2">
    <source>
        <dbReference type="ARBA" id="ARBA00022679"/>
    </source>
</evidence>
<dbReference type="OrthoDB" id="9809404at2"/>
<keyword evidence="3" id="KW-0694">RNA-binding</keyword>
<dbReference type="GO" id="GO:0070043">
    <property type="term" value="F:rRNA (guanine-N7-)-methyltransferase activity"/>
    <property type="evidence" value="ECO:0007669"/>
    <property type="project" value="TreeGrafter"/>
</dbReference>
<dbReference type="CDD" id="cd11715">
    <property type="entry name" value="THUMP_AdoMetMT"/>
    <property type="match status" value="1"/>
</dbReference>
<feature type="region of interest" description="Disordered" evidence="4">
    <location>
        <begin position="385"/>
        <end position="405"/>
    </location>
</feature>
<dbReference type="Pfam" id="PF22020">
    <property type="entry name" value="RlmL_1st"/>
    <property type="match status" value="1"/>
</dbReference>
<keyword evidence="7" id="KW-1185">Reference proteome</keyword>
<dbReference type="EMBL" id="AAOG01000003">
    <property type="protein sequence ID" value="EAR11976.1"/>
    <property type="molecule type" value="Genomic_DNA"/>
</dbReference>
<dbReference type="InterPro" id="IPR029063">
    <property type="entry name" value="SAM-dependent_MTases_sf"/>
</dbReference>
<sequence length="405" mass="45905">MDKDFKMTATTLFGLEGVLAEELKNLGAQDVKEAVRSVSFRGDKGFMYKANIALRTAVRILKPIKVCKIYDEEDLYDAIQKIKWENYLEIEGTFAIGAVVNSKNFTTNSHYISLKSKDAIADYFRHKYSKRPNVDLKYPDVKIHIHIQKDWLTVSLDSSGDSLHKRGYRTATNIAPINEVLAAGMVLLSGYTGEENFIDPMCGSGTILIEAAMIANNIPANINRKLFAFEQWKDYDEELYFIIQESLLKKIRSSHFKIMGFDKAPSAVQKAIANVENANLDEFIGVHHINFFNSKKEVFGNTTILFNPPYGERLNIDTEEFYKKIGDTLKNNYPGSTAWLITSDTDALKAVGLRTSRRIALKNADLDCKFVRYDLYEGTRKFKESKEDADTNQVSDTNSDLELDA</sequence>
<dbReference type="STRING" id="313594.PI23P_11602"/>
<evidence type="ECO:0000313" key="6">
    <source>
        <dbReference type="EMBL" id="EAR11976.1"/>
    </source>
</evidence>
<keyword evidence="2" id="KW-0808">Transferase</keyword>
<dbReference type="InterPro" id="IPR002052">
    <property type="entry name" value="DNA_methylase_N6_adenine_CS"/>
</dbReference>
<dbReference type="Gene3D" id="3.40.50.150">
    <property type="entry name" value="Vaccinia Virus protein VP39"/>
    <property type="match status" value="1"/>
</dbReference>
<accession>A4C1H3</accession>
<dbReference type="SUPFAM" id="SSF143437">
    <property type="entry name" value="THUMP domain-like"/>
    <property type="match status" value="1"/>
</dbReference>
<dbReference type="GO" id="GO:0008990">
    <property type="term" value="F:rRNA (guanine-N2-)-methyltransferase activity"/>
    <property type="evidence" value="ECO:0007669"/>
    <property type="project" value="TreeGrafter"/>
</dbReference>
<name>A4C1H3_9FLAO</name>
<dbReference type="AlphaFoldDB" id="A4C1H3"/>
<keyword evidence="1 6" id="KW-0489">Methyltransferase</keyword>
<dbReference type="InterPro" id="IPR053943">
    <property type="entry name" value="RlmKL-like_Mtase_CS"/>
</dbReference>
<gene>
    <name evidence="6" type="ORF">PI23P_11602</name>
</gene>
<dbReference type="PROSITE" id="PS00092">
    <property type="entry name" value="N6_MTASE"/>
    <property type="match status" value="1"/>
</dbReference>
<evidence type="ECO:0000256" key="1">
    <source>
        <dbReference type="ARBA" id="ARBA00022603"/>
    </source>
</evidence>
<dbReference type="Proteomes" id="UP000003053">
    <property type="component" value="Unassembled WGS sequence"/>
</dbReference>
<dbReference type="GO" id="GO:0003723">
    <property type="term" value="F:RNA binding"/>
    <property type="evidence" value="ECO:0007669"/>
    <property type="project" value="UniProtKB-UniRule"/>
</dbReference>
<evidence type="ECO:0000256" key="3">
    <source>
        <dbReference type="PROSITE-ProRule" id="PRU00529"/>
    </source>
</evidence>
<dbReference type="PROSITE" id="PS51165">
    <property type="entry name" value="THUMP"/>
    <property type="match status" value="1"/>
</dbReference>
<dbReference type="PANTHER" id="PTHR47313">
    <property type="entry name" value="RIBOSOMAL RNA LARGE SUBUNIT METHYLTRANSFERASE K/L"/>
    <property type="match status" value="1"/>
</dbReference>
<feature type="domain" description="THUMP" evidence="5">
    <location>
        <begin position="46"/>
        <end position="158"/>
    </location>
</feature>
<dbReference type="SUPFAM" id="SSF53335">
    <property type="entry name" value="S-adenosyl-L-methionine-dependent methyltransferases"/>
    <property type="match status" value="1"/>
</dbReference>
<dbReference type="InterPro" id="IPR054170">
    <property type="entry name" value="RlmL_1st"/>
</dbReference>
<reference evidence="6 7" key="1">
    <citation type="submission" date="2006-02" db="EMBL/GenBank/DDBJ databases">
        <authorList>
            <person name="Murray A."/>
            <person name="Staley J."/>
            <person name="Ferriera S."/>
            <person name="Johnson J."/>
            <person name="Kravitz S."/>
            <person name="Halpern A."/>
            <person name="Remington K."/>
            <person name="Beeson K."/>
            <person name="Tran B."/>
            <person name="Rogers Y.-H."/>
            <person name="Friedman R."/>
            <person name="Venter J.C."/>
        </authorList>
    </citation>
    <scope>NUCLEOTIDE SEQUENCE [LARGE SCALE GENOMIC DNA]</scope>
    <source>
        <strain evidence="6 7">23-P</strain>
    </source>
</reference>
<dbReference type="HOGENOM" id="CLU_032119_3_0_10"/>
<dbReference type="SMART" id="SM00981">
    <property type="entry name" value="THUMP"/>
    <property type="match status" value="1"/>
</dbReference>
<dbReference type="InterPro" id="IPR004114">
    <property type="entry name" value="THUMP_dom"/>
</dbReference>
<evidence type="ECO:0000259" key="5">
    <source>
        <dbReference type="PROSITE" id="PS51165"/>
    </source>
</evidence>